<feature type="signal peptide" evidence="1">
    <location>
        <begin position="1"/>
        <end position="26"/>
    </location>
</feature>
<evidence type="ECO:0000313" key="2">
    <source>
        <dbReference type="EMBL" id="GLQ09159.1"/>
    </source>
</evidence>
<dbReference type="RefSeq" id="WP_284388685.1">
    <property type="nucleotide sequence ID" value="NZ_BSNG01000001.1"/>
</dbReference>
<keyword evidence="1" id="KW-0732">Signal</keyword>
<dbReference type="EMBL" id="BSNG01000001">
    <property type="protein sequence ID" value="GLQ09159.1"/>
    <property type="molecule type" value="Genomic_DNA"/>
</dbReference>
<feature type="chain" id="PRO_5045551351" evidence="1">
    <location>
        <begin position="27"/>
        <end position="134"/>
    </location>
</feature>
<gene>
    <name evidence="2" type="ORF">GCM10007913_10910</name>
</gene>
<comment type="caution">
    <text evidence="2">The sequence shown here is derived from an EMBL/GenBank/DDBJ whole genome shotgun (WGS) entry which is preliminary data.</text>
</comment>
<protein>
    <submittedName>
        <fullName evidence="2">Uncharacterized protein</fullName>
    </submittedName>
</protein>
<evidence type="ECO:0000256" key="1">
    <source>
        <dbReference type="SAM" id="SignalP"/>
    </source>
</evidence>
<evidence type="ECO:0000313" key="3">
    <source>
        <dbReference type="Proteomes" id="UP001161406"/>
    </source>
</evidence>
<keyword evidence="3" id="KW-1185">Reference proteome</keyword>
<proteinExistence type="predicted"/>
<reference evidence="2" key="2">
    <citation type="submission" date="2023-01" db="EMBL/GenBank/DDBJ databases">
        <title>Draft genome sequence of Devosia yakushimensis strain NBRC 103855.</title>
        <authorList>
            <person name="Sun Q."/>
            <person name="Mori K."/>
        </authorList>
    </citation>
    <scope>NUCLEOTIDE SEQUENCE</scope>
    <source>
        <strain evidence="2">NBRC 103855</strain>
    </source>
</reference>
<name>A0ABQ5UD81_9HYPH</name>
<accession>A0ABQ5UD81</accession>
<sequence length="134" mass="13724">MTAISPLYAATIALGMSLLAAPAALAQASACTSPGTFAFSNITLGSKDFLPSMSKQFAAAGLMAQRNTCTVDVICPRAGDSEAEREQAALTCRAARDIVVRGGSAASFSFDDVKNNRPSPGNGMSAGSIYIIVK</sequence>
<dbReference type="Proteomes" id="UP001161406">
    <property type="component" value="Unassembled WGS sequence"/>
</dbReference>
<organism evidence="2 3">
    <name type="scientific">Devosia yakushimensis</name>
    <dbReference type="NCBI Taxonomy" id="470028"/>
    <lineage>
        <taxon>Bacteria</taxon>
        <taxon>Pseudomonadati</taxon>
        <taxon>Pseudomonadota</taxon>
        <taxon>Alphaproteobacteria</taxon>
        <taxon>Hyphomicrobiales</taxon>
        <taxon>Devosiaceae</taxon>
        <taxon>Devosia</taxon>
    </lineage>
</organism>
<reference evidence="2" key="1">
    <citation type="journal article" date="2014" name="Int. J. Syst. Evol. Microbiol.">
        <title>Complete genome of a new Firmicutes species belonging to the dominant human colonic microbiota ('Ruminococcus bicirculans') reveals two chromosomes and a selective capacity to utilize plant glucans.</title>
        <authorList>
            <consortium name="NISC Comparative Sequencing Program"/>
            <person name="Wegmann U."/>
            <person name="Louis P."/>
            <person name="Goesmann A."/>
            <person name="Henrissat B."/>
            <person name="Duncan S.H."/>
            <person name="Flint H.J."/>
        </authorList>
    </citation>
    <scope>NUCLEOTIDE SEQUENCE</scope>
    <source>
        <strain evidence="2">NBRC 103855</strain>
    </source>
</reference>